<organism evidence="2 3">
    <name type="scientific">Glutamicibacter mishrai</name>
    <dbReference type="NCBI Taxonomy" id="1775880"/>
    <lineage>
        <taxon>Bacteria</taxon>
        <taxon>Bacillati</taxon>
        <taxon>Actinomycetota</taxon>
        <taxon>Actinomycetes</taxon>
        <taxon>Micrococcales</taxon>
        <taxon>Micrococcaceae</taxon>
        <taxon>Glutamicibacter</taxon>
    </lineage>
</organism>
<name>A0A6H0SQ44_9MICC</name>
<accession>A0A6H0SQ44</accession>
<reference evidence="2 3" key="1">
    <citation type="submission" date="2018-09" db="EMBL/GenBank/DDBJ databases">
        <title>Glutamicibacter mishrai S5-52T (LMG 29155T = KCTC 39846T).</title>
        <authorList>
            <person name="Das S.K."/>
        </authorList>
    </citation>
    <scope>NUCLEOTIDE SEQUENCE [LARGE SCALE GENOMIC DNA]</scope>
    <source>
        <strain evidence="2 3">S5-52</strain>
    </source>
</reference>
<dbReference type="RefSeq" id="WP_172511982.1">
    <property type="nucleotide sequence ID" value="NZ_CP032549.1"/>
</dbReference>
<feature type="domain" description="Bacterial bifunctional deaminase-reductase C-terminal" evidence="1">
    <location>
        <begin position="4"/>
        <end position="177"/>
    </location>
</feature>
<dbReference type="GO" id="GO:0008703">
    <property type="term" value="F:5-amino-6-(5-phosphoribosylamino)uracil reductase activity"/>
    <property type="evidence" value="ECO:0007669"/>
    <property type="project" value="InterPro"/>
</dbReference>
<dbReference type="SUPFAM" id="SSF53597">
    <property type="entry name" value="Dihydrofolate reductase-like"/>
    <property type="match status" value="1"/>
</dbReference>
<evidence type="ECO:0000313" key="3">
    <source>
        <dbReference type="Proteomes" id="UP000502331"/>
    </source>
</evidence>
<sequence length="184" mass="20591">MGQLTYAINVTLDGCIDHRVGIVDDETHDYFTNLMDQRGAMLWGRTTYEMMEEYWPQVASGEAEAPAALREWAIKLQAKPKYVVTSTRTDFPWNNSHHLDGELVASVRELVDQTPNGVLLGSTKLASALDQLGLIDEYRFLIHPIIAGHGPRLYDAGLPESRYLELVETRNLSNGVIAASYLRA</sequence>
<evidence type="ECO:0000259" key="1">
    <source>
        <dbReference type="Pfam" id="PF01872"/>
    </source>
</evidence>
<dbReference type="EMBL" id="CP032549">
    <property type="protein sequence ID" value="QIV88721.1"/>
    <property type="molecule type" value="Genomic_DNA"/>
</dbReference>
<dbReference type="InterPro" id="IPR002734">
    <property type="entry name" value="RibDG_C"/>
</dbReference>
<keyword evidence="3" id="KW-1185">Reference proteome</keyword>
<dbReference type="PANTHER" id="PTHR38011">
    <property type="entry name" value="DIHYDROFOLATE REDUCTASE FAMILY PROTEIN (AFU_ORTHOLOGUE AFUA_8G06820)"/>
    <property type="match status" value="1"/>
</dbReference>
<gene>
    <name evidence="2" type="ORF">D3791_09155</name>
</gene>
<dbReference type="Pfam" id="PF01872">
    <property type="entry name" value="RibD_C"/>
    <property type="match status" value="1"/>
</dbReference>
<protein>
    <submittedName>
        <fullName evidence="2">Deaminase</fullName>
    </submittedName>
</protein>
<dbReference type="AlphaFoldDB" id="A0A6H0SQ44"/>
<dbReference type="GO" id="GO:0009231">
    <property type="term" value="P:riboflavin biosynthetic process"/>
    <property type="evidence" value="ECO:0007669"/>
    <property type="project" value="InterPro"/>
</dbReference>
<dbReference type="InterPro" id="IPR050765">
    <property type="entry name" value="Riboflavin_Biosynth_HTPR"/>
</dbReference>
<dbReference type="Gene3D" id="3.40.430.10">
    <property type="entry name" value="Dihydrofolate Reductase, subunit A"/>
    <property type="match status" value="1"/>
</dbReference>
<dbReference type="InterPro" id="IPR024072">
    <property type="entry name" value="DHFR-like_dom_sf"/>
</dbReference>
<proteinExistence type="predicted"/>
<evidence type="ECO:0000313" key="2">
    <source>
        <dbReference type="EMBL" id="QIV88721.1"/>
    </source>
</evidence>
<dbReference type="Proteomes" id="UP000502331">
    <property type="component" value="Chromosome"/>
</dbReference>
<dbReference type="PANTHER" id="PTHR38011:SF2">
    <property type="entry name" value="BIFUNCTIONAL DEAMINASE-REDUCTASE DOMAIN PROTEIN"/>
    <property type="match status" value="1"/>
</dbReference>